<evidence type="ECO:0000256" key="1">
    <source>
        <dbReference type="SAM" id="MobiDB-lite"/>
    </source>
</evidence>
<proteinExistence type="predicted"/>
<reference evidence="2 3" key="1">
    <citation type="submission" date="2022-05" db="EMBL/GenBank/DDBJ databases">
        <authorList>
            <consortium name="Genoscope - CEA"/>
            <person name="William W."/>
        </authorList>
    </citation>
    <scope>NUCLEOTIDE SEQUENCE [LARGE SCALE GENOMIC DNA]</scope>
</reference>
<protein>
    <submittedName>
        <fullName evidence="2">Uncharacterized protein</fullName>
    </submittedName>
</protein>
<dbReference type="PANTHER" id="PTHR47018">
    <property type="entry name" value="CXC DOMAIN-CONTAINING PROTEIN-RELATED"/>
    <property type="match status" value="1"/>
</dbReference>
<name>A0ABN8S6T6_9CNID</name>
<evidence type="ECO:0000313" key="2">
    <source>
        <dbReference type="EMBL" id="CAH3186486.1"/>
    </source>
</evidence>
<organism evidence="2 3">
    <name type="scientific">Porites lobata</name>
    <dbReference type="NCBI Taxonomy" id="104759"/>
    <lineage>
        <taxon>Eukaryota</taxon>
        <taxon>Metazoa</taxon>
        <taxon>Cnidaria</taxon>
        <taxon>Anthozoa</taxon>
        <taxon>Hexacorallia</taxon>
        <taxon>Scleractinia</taxon>
        <taxon>Fungiina</taxon>
        <taxon>Poritidae</taxon>
        <taxon>Porites</taxon>
    </lineage>
</organism>
<evidence type="ECO:0000313" key="3">
    <source>
        <dbReference type="Proteomes" id="UP001159405"/>
    </source>
</evidence>
<keyword evidence="3" id="KW-1185">Reference proteome</keyword>
<dbReference type="EMBL" id="CALNXK010000483">
    <property type="protein sequence ID" value="CAH3186486.1"/>
    <property type="molecule type" value="Genomic_DNA"/>
</dbReference>
<dbReference type="Proteomes" id="UP001159405">
    <property type="component" value="Unassembled WGS sequence"/>
</dbReference>
<accession>A0ABN8S6T6</accession>
<feature type="region of interest" description="Disordered" evidence="1">
    <location>
        <begin position="22"/>
        <end position="43"/>
    </location>
</feature>
<dbReference type="PANTHER" id="PTHR47018:SF1">
    <property type="entry name" value="TESMIN_TSO1-LIKE CXC DOMAIN-CONTAINING PROTEIN"/>
    <property type="match status" value="1"/>
</dbReference>
<gene>
    <name evidence="2" type="ORF">PLOB_00034931</name>
</gene>
<sequence>MKRKAKWHKTCRNKFSDMKLKRAQKRKIQDDLPSSTRQSSGAASSMTKEVSCFFCSGATGTLHQASTFNVDARVRECAHQLQDEVLIAKLSAGDLICQEAVYNAKCLVLLYNKAERLNQNPASSDEKVIQGMALAQLVAYLEETRAESADSIPVFTLAKLTAMYTRFLKHYGSDLSGRVHSTDLKERILAKVPGLQAHKKGRDIVMAFSEDVGKALELTRFRDFDDEAIILLKASKIIRRDIIATKTQFSGTFDEDSQQESIPQSLKTLIGLILEATDIKTLSSRVSDAQPTLSISQLMLFNTSIRCRCSEATGSAYYHSRDREPPLPIYLGLMTHAETRKRTLVDKLYSLGLSISYDRVLELSTDLGNSVCSRFESEGVVCPPKLNKGEFTTAAMDNIDHNPSSTTAQGAFHGTGISLFQHPSDDAPGEARDVVSIDNQPSKRKRLSQLPDSYTLVKPWGLAYLRYARHYGCHMVKSVRTVEELGQKQFQEFCTTRLDERKISLFDVIKRNKIQLFSSPPAPKETTKDKMKIALLKSNCSLFSRLLKDCTTRKRGNGSRRRVQPDTKIPGNWAAFLRVDENKVELFHFLAEQLITISNIQLSELWVAFGTGKHFRYLPVHDICQCIGPIKSQALLAFHAFTDQTSFFAHCGKKTAWEAWDAFSEVTTSFQVLSDAPTLEDVCEQLPTLERYVIIMYDRSNTCKEVNEARRDLFTRKERDIEGIPPTADALRLHTKRCAYQAGHCWGKALVPSYPLPCLSEWGWVRSASLVWEPLFMTLPEASQSCLELLKCGCKSYKGCTRRCKCVRAEVYSLV</sequence>
<feature type="compositionally biased region" description="Low complexity" evidence="1">
    <location>
        <begin position="34"/>
        <end position="43"/>
    </location>
</feature>
<comment type="caution">
    <text evidence="2">The sequence shown here is derived from an EMBL/GenBank/DDBJ whole genome shotgun (WGS) entry which is preliminary data.</text>
</comment>